<comment type="caution">
    <text evidence="2">The sequence shown here is derived from an EMBL/GenBank/DDBJ whole genome shotgun (WGS) entry which is preliminary data.</text>
</comment>
<keyword evidence="1" id="KW-0472">Membrane</keyword>
<reference evidence="2 3" key="1">
    <citation type="journal article" date="2013" name="Int. J. Syst. Evol. Microbiol.">
        <title>Hoeflea suaedae sp. nov., an endophytic bacterium isolated from the root of the halophyte Suaeda maritima.</title>
        <authorList>
            <person name="Chung E.J."/>
            <person name="Park J.A."/>
            <person name="Pramanik P."/>
            <person name="Bibi F."/>
            <person name="Jeon C.O."/>
            <person name="Chung Y.R."/>
        </authorList>
    </citation>
    <scope>NUCLEOTIDE SEQUENCE [LARGE SCALE GENOMIC DNA]</scope>
    <source>
        <strain evidence="2 3">YC6898</strain>
    </source>
</reference>
<sequence length="228" mass="24639">MSIAATDHSLAGDRLESRSDREYRRALQHSRTVRRLKIALPVASAVLILGFVAVSWVSSIVPEGVVVASTSIEDGKLVMHRPILTGENGNNQNYELKADRALQDLTSPNLIELENISADVPVSEGVTAKLEAESGLFDREGETMTFDKPFTVTTSSGMKASLQDASIDIKGGAMSTDKPVNIKLPEGVVDAQSMRMADKGNTIVLEKRVRMTIDPKAVEDSKTTQTAN</sequence>
<dbReference type="InterPro" id="IPR010664">
    <property type="entry name" value="LipoPS_assembly_LptC-rel"/>
</dbReference>
<organism evidence="2 3">
    <name type="scientific">Pseudohoeflea suaedae</name>
    <dbReference type="NCBI Taxonomy" id="877384"/>
    <lineage>
        <taxon>Bacteria</taxon>
        <taxon>Pseudomonadati</taxon>
        <taxon>Pseudomonadota</taxon>
        <taxon>Alphaproteobacteria</taxon>
        <taxon>Hyphomicrobiales</taxon>
        <taxon>Rhizobiaceae</taxon>
        <taxon>Pseudohoeflea</taxon>
    </lineage>
</organism>
<feature type="transmembrane region" description="Helical" evidence="1">
    <location>
        <begin position="38"/>
        <end position="57"/>
    </location>
</feature>
<dbReference type="Proteomes" id="UP000295131">
    <property type="component" value="Unassembled WGS sequence"/>
</dbReference>
<dbReference type="EMBL" id="SMSI01000001">
    <property type="protein sequence ID" value="TDH38073.1"/>
    <property type="molecule type" value="Genomic_DNA"/>
</dbReference>
<accession>A0A4R5PMA2</accession>
<protein>
    <submittedName>
        <fullName evidence="2">LPS export ABC transporter periplasmic protein LptC</fullName>
    </submittedName>
</protein>
<evidence type="ECO:0000256" key="1">
    <source>
        <dbReference type="SAM" id="Phobius"/>
    </source>
</evidence>
<keyword evidence="1" id="KW-1133">Transmembrane helix</keyword>
<proteinExistence type="predicted"/>
<dbReference type="OrthoDB" id="7873824at2"/>
<name>A0A4R5PMA2_9HYPH</name>
<dbReference type="Gene3D" id="2.60.450.10">
    <property type="entry name" value="Lipopolysaccharide (LPS) transport protein A like domain"/>
    <property type="match status" value="1"/>
</dbReference>
<dbReference type="Pfam" id="PF06835">
    <property type="entry name" value="LptC"/>
    <property type="match status" value="1"/>
</dbReference>
<keyword evidence="1" id="KW-0812">Transmembrane</keyword>
<evidence type="ECO:0000313" key="3">
    <source>
        <dbReference type="Proteomes" id="UP000295131"/>
    </source>
</evidence>
<evidence type="ECO:0000313" key="2">
    <source>
        <dbReference type="EMBL" id="TDH38073.1"/>
    </source>
</evidence>
<dbReference type="RefSeq" id="WP_133282909.1">
    <property type="nucleotide sequence ID" value="NZ_SMSI01000001.1"/>
</dbReference>
<keyword evidence="3" id="KW-1185">Reference proteome</keyword>
<gene>
    <name evidence="2" type="ORF">E2A64_02800</name>
</gene>
<dbReference type="AlphaFoldDB" id="A0A4R5PMA2"/>